<dbReference type="RefSeq" id="WP_067549265.1">
    <property type="nucleotide sequence ID" value="NZ_CP012836.1"/>
</dbReference>
<feature type="transmembrane region" description="Helical" evidence="1">
    <location>
        <begin position="169"/>
        <end position="186"/>
    </location>
</feature>
<dbReference type="AlphaFoldDB" id="A0A142ERC1"/>
<feature type="transmembrane region" description="Helical" evidence="1">
    <location>
        <begin position="198"/>
        <end position="218"/>
    </location>
</feature>
<proteinExistence type="predicted"/>
<reference evidence="2 3" key="2">
    <citation type="journal article" date="2016" name="Genome Announc.">
        <title>Complete Genome Sequence of Algoriphagus sp. Strain M8-2, Isolated from a Brackish Lake.</title>
        <authorList>
            <person name="Muraguchi Y."/>
            <person name="Kushimoto K."/>
            <person name="Ohtsubo Y."/>
            <person name="Suzuki T."/>
            <person name="Dohra H."/>
            <person name="Kimbara K."/>
            <person name="Shintani M."/>
        </authorList>
    </citation>
    <scope>NUCLEOTIDE SEQUENCE [LARGE SCALE GENOMIC DNA]</scope>
    <source>
        <strain evidence="2 3">M8-2</strain>
    </source>
</reference>
<accession>A0A142ERC1</accession>
<keyword evidence="1" id="KW-0472">Membrane</keyword>
<reference evidence="3" key="1">
    <citation type="submission" date="2015-09" db="EMBL/GenBank/DDBJ databases">
        <title>Complete sequence of Algoriphagus sp. M8-2.</title>
        <authorList>
            <person name="Shintani M."/>
        </authorList>
    </citation>
    <scope>NUCLEOTIDE SEQUENCE [LARGE SCALE GENOMIC DNA]</scope>
    <source>
        <strain evidence="3">M8-2</strain>
    </source>
</reference>
<keyword evidence="1" id="KW-1133">Transmembrane helix</keyword>
<sequence length="227" mass="26424">MRQLTQSEFKEVQRVIFHKEISSAEVLSEIYDHYVSHLQEFPEEKFSLQLLELEQKFTFAYCHALQAKFNKSMREDISKTQWLVLRKYFCTSRWIYAAGILALLFYIANQTQSEKEVGILILSPLILLTIVWFAFNWRVAKKIKPIKRTFKGMAIPIYSSTATPFSERIYLPVLLGQVLIYFPRLFDFGIDFNPILPGVAAVITAVLTLYLLSLLEVWKIKSKTALL</sequence>
<dbReference type="KEGG" id="alm:AO498_14585"/>
<dbReference type="OrthoDB" id="824104at2"/>
<dbReference type="EMBL" id="CP012836">
    <property type="protein sequence ID" value="AMQ57676.1"/>
    <property type="molecule type" value="Genomic_DNA"/>
</dbReference>
<dbReference type="PATRIC" id="fig|1727163.4.peg.3064"/>
<evidence type="ECO:0000313" key="2">
    <source>
        <dbReference type="EMBL" id="AMQ57676.1"/>
    </source>
</evidence>
<protein>
    <submittedName>
        <fullName evidence="2">Uncharacterized protein</fullName>
    </submittedName>
</protein>
<dbReference type="STRING" id="1727163.AO498_14585"/>
<gene>
    <name evidence="2" type="ORF">AO498_14585</name>
</gene>
<evidence type="ECO:0000256" key="1">
    <source>
        <dbReference type="SAM" id="Phobius"/>
    </source>
</evidence>
<organism evidence="2 3">
    <name type="scientific">Algoriphagus sanaruensis</name>
    <dbReference type="NCBI Taxonomy" id="1727163"/>
    <lineage>
        <taxon>Bacteria</taxon>
        <taxon>Pseudomonadati</taxon>
        <taxon>Bacteroidota</taxon>
        <taxon>Cytophagia</taxon>
        <taxon>Cytophagales</taxon>
        <taxon>Cyclobacteriaceae</taxon>
        <taxon>Algoriphagus</taxon>
    </lineage>
</organism>
<keyword evidence="3" id="KW-1185">Reference proteome</keyword>
<feature type="transmembrane region" description="Helical" evidence="1">
    <location>
        <begin position="119"/>
        <end position="139"/>
    </location>
</feature>
<name>A0A142ERC1_9BACT</name>
<evidence type="ECO:0000313" key="3">
    <source>
        <dbReference type="Proteomes" id="UP000073816"/>
    </source>
</evidence>
<dbReference type="Proteomes" id="UP000073816">
    <property type="component" value="Chromosome"/>
</dbReference>
<feature type="transmembrane region" description="Helical" evidence="1">
    <location>
        <begin position="88"/>
        <end position="107"/>
    </location>
</feature>
<keyword evidence="1" id="KW-0812">Transmembrane</keyword>